<dbReference type="EnsemblPlants" id="novel_model_5300_5bd9a17a">
    <property type="protein sequence ID" value="cds.novel_model_5300_5bd9a17a"/>
    <property type="gene ID" value="novel_gene_2754_5bd9a17a"/>
</dbReference>
<evidence type="ECO:0000313" key="2">
    <source>
        <dbReference type="Proteomes" id="UP000596661"/>
    </source>
</evidence>
<protein>
    <submittedName>
        <fullName evidence="1">Uncharacterized protein</fullName>
    </submittedName>
</protein>
<accession>A0A803R5D1</accession>
<dbReference type="EMBL" id="UZAU01000588">
    <property type="status" value="NOT_ANNOTATED_CDS"/>
    <property type="molecule type" value="Genomic_DNA"/>
</dbReference>
<reference evidence="1" key="1">
    <citation type="submission" date="2018-11" db="EMBL/GenBank/DDBJ databases">
        <authorList>
            <person name="Grassa J C."/>
        </authorList>
    </citation>
    <scope>NUCLEOTIDE SEQUENCE [LARGE SCALE GENOMIC DNA]</scope>
</reference>
<keyword evidence="2" id="KW-1185">Reference proteome</keyword>
<name>A0A803R5D1_CANSA</name>
<sequence>MFWKGAIVTKRAMMVQEFLENFQTASVAEIILTPQRIFSNLTQLLLLMDAYHYSKGNAVMVASLV</sequence>
<dbReference type="Gramene" id="novel_model_5300_5bd9a17a">
    <property type="protein sequence ID" value="cds.novel_model_5300_5bd9a17a"/>
    <property type="gene ID" value="novel_gene_2754_5bd9a17a"/>
</dbReference>
<dbReference type="AlphaFoldDB" id="A0A803R5D1"/>
<evidence type="ECO:0000313" key="1">
    <source>
        <dbReference type="EnsemblPlants" id="cds.novel_model_5300_5bd9a17a"/>
    </source>
</evidence>
<organism evidence="1 2">
    <name type="scientific">Cannabis sativa</name>
    <name type="common">Hemp</name>
    <name type="synonym">Marijuana</name>
    <dbReference type="NCBI Taxonomy" id="3483"/>
    <lineage>
        <taxon>Eukaryota</taxon>
        <taxon>Viridiplantae</taxon>
        <taxon>Streptophyta</taxon>
        <taxon>Embryophyta</taxon>
        <taxon>Tracheophyta</taxon>
        <taxon>Spermatophyta</taxon>
        <taxon>Magnoliopsida</taxon>
        <taxon>eudicotyledons</taxon>
        <taxon>Gunneridae</taxon>
        <taxon>Pentapetalae</taxon>
        <taxon>rosids</taxon>
        <taxon>fabids</taxon>
        <taxon>Rosales</taxon>
        <taxon>Cannabaceae</taxon>
        <taxon>Cannabis</taxon>
    </lineage>
</organism>
<proteinExistence type="predicted"/>
<dbReference type="Proteomes" id="UP000596661">
    <property type="component" value="Chromosome 6"/>
</dbReference>
<reference evidence="1" key="2">
    <citation type="submission" date="2021-03" db="UniProtKB">
        <authorList>
            <consortium name="EnsemblPlants"/>
        </authorList>
    </citation>
    <scope>IDENTIFICATION</scope>
</reference>